<gene>
    <name evidence="1" type="ORF">Pan241w_04150</name>
</gene>
<evidence type="ECO:0000313" key="1">
    <source>
        <dbReference type="EMBL" id="QDT40359.1"/>
    </source>
</evidence>
<proteinExistence type="predicted"/>
<organism evidence="1 2">
    <name type="scientific">Gimesia alba</name>
    <dbReference type="NCBI Taxonomy" id="2527973"/>
    <lineage>
        <taxon>Bacteria</taxon>
        <taxon>Pseudomonadati</taxon>
        <taxon>Planctomycetota</taxon>
        <taxon>Planctomycetia</taxon>
        <taxon>Planctomycetales</taxon>
        <taxon>Planctomycetaceae</taxon>
        <taxon>Gimesia</taxon>
    </lineage>
</organism>
<evidence type="ECO:0008006" key="3">
    <source>
        <dbReference type="Google" id="ProtNLM"/>
    </source>
</evidence>
<dbReference type="Gene3D" id="3.40.50.150">
    <property type="entry name" value="Vaccinia Virus protein VP39"/>
    <property type="match status" value="1"/>
</dbReference>
<dbReference type="Proteomes" id="UP000317171">
    <property type="component" value="Chromosome"/>
</dbReference>
<reference evidence="1 2" key="1">
    <citation type="submission" date="2019-02" db="EMBL/GenBank/DDBJ databases">
        <title>Deep-cultivation of Planctomycetes and their phenomic and genomic characterization uncovers novel biology.</title>
        <authorList>
            <person name="Wiegand S."/>
            <person name="Jogler M."/>
            <person name="Boedeker C."/>
            <person name="Pinto D."/>
            <person name="Vollmers J."/>
            <person name="Rivas-Marin E."/>
            <person name="Kohn T."/>
            <person name="Peeters S.H."/>
            <person name="Heuer A."/>
            <person name="Rast P."/>
            <person name="Oberbeckmann S."/>
            <person name="Bunk B."/>
            <person name="Jeske O."/>
            <person name="Meyerdierks A."/>
            <person name="Storesund J.E."/>
            <person name="Kallscheuer N."/>
            <person name="Luecker S."/>
            <person name="Lage O.M."/>
            <person name="Pohl T."/>
            <person name="Merkel B.J."/>
            <person name="Hornburger P."/>
            <person name="Mueller R.-W."/>
            <person name="Bruemmer F."/>
            <person name="Labrenz M."/>
            <person name="Spormann A.M."/>
            <person name="Op den Camp H."/>
            <person name="Overmann J."/>
            <person name="Amann R."/>
            <person name="Jetten M.S.M."/>
            <person name="Mascher T."/>
            <person name="Medema M.H."/>
            <person name="Devos D.P."/>
            <person name="Kaster A.-K."/>
            <person name="Ovreas L."/>
            <person name="Rohde M."/>
            <person name="Galperin M.Y."/>
            <person name="Jogler C."/>
        </authorList>
    </citation>
    <scope>NUCLEOTIDE SEQUENCE [LARGE SCALE GENOMIC DNA]</scope>
    <source>
        <strain evidence="1 2">Pan241w</strain>
    </source>
</reference>
<dbReference type="RefSeq" id="WP_198000276.1">
    <property type="nucleotide sequence ID" value="NZ_CP036269.1"/>
</dbReference>
<dbReference type="Pfam" id="PF13578">
    <property type="entry name" value="Methyltransf_24"/>
    <property type="match status" value="1"/>
</dbReference>
<dbReference type="AlphaFoldDB" id="A0A517R8Z7"/>
<protein>
    <recommendedName>
        <fullName evidence="3">Methyltransferase domain protein</fullName>
    </recommendedName>
</protein>
<name>A0A517R8Z7_9PLAN</name>
<dbReference type="InterPro" id="IPR029063">
    <property type="entry name" value="SAM-dependent_MTases_sf"/>
</dbReference>
<dbReference type="EMBL" id="CP036269">
    <property type="protein sequence ID" value="QDT40359.1"/>
    <property type="molecule type" value="Genomic_DNA"/>
</dbReference>
<dbReference type="PANTHER" id="PTHR37909:SF1">
    <property type="entry name" value="S-ADENOSYL-L-METHIONINE-DEPENDENT METHYLTRANSFERASES SUPERFAMILY PROTEIN"/>
    <property type="match status" value="1"/>
</dbReference>
<dbReference type="SUPFAM" id="SSF53335">
    <property type="entry name" value="S-adenosyl-L-methionine-dependent methyltransferases"/>
    <property type="match status" value="1"/>
</dbReference>
<dbReference type="PANTHER" id="PTHR37909">
    <property type="entry name" value="S-ADENOSYL-L-METHIONINE-DEPENDENT METHYLTRANSFERASES SUPERFAMILY PROTEIN"/>
    <property type="match status" value="1"/>
</dbReference>
<evidence type="ECO:0000313" key="2">
    <source>
        <dbReference type="Proteomes" id="UP000317171"/>
    </source>
</evidence>
<keyword evidence="2" id="KW-1185">Reference proteome</keyword>
<dbReference type="KEGG" id="gaz:Pan241w_04150"/>
<accession>A0A517R8Z7</accession>
<sequence length="201" mass="23443">MTAQNQPSTDRVTKLTDIRWRREIPLWLKSEKLTILAEIGVRDGDHLHSLLKSNPEQMVAIDLWKDDGVLGHNDALFNQEQIERCYQKVCRLGEQHSCLEIYRGLSAEIAPHFSDGHFDFIYIDADHTYEGVCQDLELWWPKVRRGGVLSGHDYILRKNPKGLVFGVVPAVHEFIGRHFLQEQFYCTWPDEQPGNWFIRKT</sequence>